<feature type="compositionally biased region" description="Low complexity" evidence="6">
    <location>
        <begin position="1"/>
        <end position="24"/>
    </location>
</feature>
<keyword evidence="3" id="KW-0805">Transcription regulation</keyword>
<sequence length="352" mass="38747">MTHTAQRTAAPSTSPSTTAATGAPDDIGALLEPYRRELTGYCYRMLGGAFEADDAVQETLLRAWRSYDKFEGRSSLRSWLYRIATNVCFDHLGSSKRRERPMGLGGPQPAEEQYFGDVLAEDRWLEPVPDDAVLPREGDPADVAVGRESIRLAFVAALQHLPARQRAVLVLREVLRWSAAEVAALLDTTVASVNSALQRARATLGSKGLRRAGGDDAADAPEPQWSEIDHHLLERYLDAFERYDMDALVALLHEDAVLNMPPYTMWVRGRSEVIRWMTGAGAGCRGSRCLPVQANGSMAYGQYRRDPAGGWSPWGLAVLEDDGSGRITGITTFLDTATWFPRFGLPDRLPAL</sequence>
<dbReference type="GO" id="GO:0006352">
    <property type="term" value="P:DNA-templated transcription initiation"/>
    <property type="evidence" value="ECO:0007669"/>
    <property type="project" value="InterPro"/>
</dbReference>
<feature type="region of interest" description="Disordered" evidence="6">
    <location>
        <begin position="1"/>
        <end position="25"/>
    </location>
</feature>
<comment type="subunit">
    <text evidence="2">Interacts transiently with the RNA polymerase catalytic core formed by RpoA, RpoB, RpoC and RpoZ (2 alpha, 1 beta, 1 beta' and 1 omega subunit) to form the RNA polymerase holoenzyme that can initiate transcription.</text>
</comment>
<gene>
    <name evidence="10" type="ORF">SAMN04324258_1721</name>
</gene>
<evidence type="ECO:0000256" key="1">
    <source>
        <dbReference type="ARBA" id="ARBA00010641"/>
    </source>
</evidence>
<proteinExistence type="inferred from homology"/>
<evidence type="ECO:0000256" key="2">
    <source>
        <dbReference type="ARBA" id="ARBA00011344"/>
    </source>
</evidence>
<keyword evidence="11" id="KW-1185">Reference proteome</keyword>
<feature type="domain" description="RNA polymerase sigma factor 70 region 4 type 2" evidence="8">
    <location>
        <begin position="152"/>
        <end position="204"/>
    </location>
</feature>
<dbReference type="CDD" id="cd06171">
    <property type="entry name" value="Sigma70_r4"/>
    <property type="match status" value="1"/>
</dbReference>
<feature type="domain" description="RNA polymerase sigma-70 region 2" evidence="7">
    <location>
        <begin position="30"/>
        <end position="97"/>
    </location>
</feature>
<feature type="domain" description="SnoaL-like" evidence="9">
    <location>
        <begin position="234"/>
        <end position="288"/>
    </location>
</feature>
<dbReference type="Gene3D" id="3.10.450.50">
    <property type="match status" value="1"/>
</dbReference>
<dbReference type="Pfam" id="PF12680">
    <property type="entry name" value="SnoaL_2"/>
    <property type="match status" value="1"/>
</dbReference>
<dbReference type="PANTHER" id="PTHR43133">
    <property type="entry name" value="RNA POLYMERASE ECF-TYPE SIGMA FACTO"/>
    <property type="match status" value="1"/>
</dbReference>
<dbReference type="InterPro" id="IPR037401">
    <property type="entry name" value="SnoaL-like"/>
</dbReference>
<accession>A0A1T5JZY7</accession>
<dbReference type="SUPFAM" id="SSF88946">
    <property type="entry name" value="Sigma2 domain of RNA polymerase sigma factors"/>
    <property type="match status" value="1"/>
</dbReference>
<dbReference type="EMBL" id="FUZQ01000003">
    <property type="protein sequence ID" value="SKC57067.1"/>
    <property type="molecule type" value="Genomic_DNA"/>
</dbReference>
<dbReference type="GO" id="GO:0003677">
    <property type="term" value="F:DNA binding"/>
    <property type="evidence" value="ECO:0007669"/>
    <property type="project" value="InterPro"/>
</dbReference>
<protein>
    <submittedName>
        <fullName evidence="10">RNA polymerase sigma-70 factor, ECF subfamily</fullName>
    </submittedName>
</protein>
<dbReference type="GO" id="GO:0016987">
    <property type="term" value="F:sigma factor activity"/>
    <property type="evidence" value="ECO:0007669"/>
    <property type="project" value="UniProtKB-KW"/>
</dbReference>
<dbReference type="Proteomes" id="UP000189777">
    <property type="component" value="Unassembled WGS sequence"/>
</dbReference>
<keyword evidence="4" id="KW-0731">Sigma factor</keyword>
<evidence type="ECO:0000313" key="11">
    <source>
        <dbReference type="Proteomes" id="UP000189777"/>
    </source>
</evidence>
<name>A0A1T5JZY7_9MICO</name>
<dbReference type="SUPFAM" id="SSF54427">
    <property type="entry name" value="NTF2-like"/>
    <property type="match status" value="1"/>
</dbReference>
<evidence type="ECO:0000256" key="6">
    <source>
        <dbReference type="SAM" id="MobiDB-lite"/>
    </source>
</evidence>
<dbReference type="Pfam" id="PF04542">
    <property type="entry name" value="Sigma70_r2"/>
    <property type="match status" value="1"/>
</dbReference>
<evidence type="ECO:0000259" key="7">
    <source>
        <dbReference type="Pfam" id="PF04542"/>
    </source>
</evidence>
<dbReference type="NCBIfam" id="TIGR02960">
    <property type="entry name" value="SigX5"/>
    <property type="match status" value="1"/>
</dbReference>
<dbReference type="InterPro" id="IPR013324">
    <property type="entry name" value="RNA_pol_sigma_r3/r4-like"/>
</dbReference>
<evidence type="ECO:0000259" key="9">
    <source>
        <dbReference type="Pfam" id="PF12680"/>
    </source>
</evidence>
<evidence type="ECO:0000256" key="5">
    <source>
        <dbReference type="ARBA" id="ARBA00023163"/>
    </source>
</evidence>
<dbReference type="Pfam" id="PF08281">
    <property type="entry name" value="Sigma70_r4_2"/>
    <property type="match status" value="1"/>
</dbReference>
<dbReference type="InterPro" id="IPR014284">
    <property type="entry name" value="RNA_pol_sigma-70_dom"/>
</dbReference>
<evidence type="ECO:0000256" key="3">
    <source>
        <dbReference type="ARBA" id="ARBA00023015"/>
    </source>
</evidence>
<evidence type="ECO:0000313" key="10">
    <source>
        <dbReference type="EMBL" id="SKC57067.1"/>
    </source>
</evidence>
<dbReference type="InterPro" id="IPR013325">
    <property type="entry name" value="RNA_pol_sigma_r2"/>
</dbReference>
<organism evidence="10 11">
    <name type="scientific">Krasilnikoviella flava</name>
    <dbReference type="NCBI Taxonomy" id="526729"/>
    <lineage>
        <taxon>Bacteria</taxon>
        <taxon>Bacillati</taxon>
        <taxon>Actinomycetota</taxon>
        <taxon>Actinomycetes</taxon>
        <taxon>Micrococcales</taxon>
        <taxon>Promicromonosporaceae</taxon>
        <taxon>Krasilnikoviella</taxon>
    </lineage>
</organism>
<dbReference type="AlphaFoldDB" id="A0A1T5JZY7"/>
<dbReference type="Gene3D" id="1.10.10.10">
    <property type="entry name" value="Winged helix-like DNA-binding domain superfamily/Winged helix DNA-binding domain"/>
    <property type="match status" value="1"/>
</dbReference>
<evidence type="ECO:0000259" key="8">
    <source>
        <dbReference type="Pfam" id="PF08281"/>
    </source>
</evidence>
<dbReference type="InterPro" id="IPR013249">
    <property type="entry name" value="RNA_pol_sigma70_r4_t2"/>
</dbReference>
<dbReference type="InterPro" id="IPR014305">
    <property type="entry name" value="RNA_pol_sigma-G_actinobac"/>
</dbReference>
<dbReference type="InterPro" id="IPR032710">
    <property type="entry name" value="NTF2-like_dom_sf"/>
</dbReference>
<dbReference type="PANTHER" id="PTHR43133:SF65">
    <property type="entry name" value="ECF RNA POLYMERASE SIGMA FACTOR SIGG"/>
    <property type="match status" value="1"/>
</dbReference>
<dbReference type="InterPro" id="IPR007627">
    <property type="entry name" value="RNA_pol_sigma70_r2"/>
</dbReference>
<dbReference type="NCBIfam" id="TIGR02937">
    <property type="entry name" value="sigma70-ECF"/>
    <property type="match status" value="1"/>
</dbReference>
<dbReference type="STRING" id="526729.SAMN04324258_1721"/>
<reference evidence="10 11" key="1">
    <citation type="submission" date="2017-02" db="EMBL/GenBank/DDBJ databases">
        <authorList>
            <person name="Peterson S.W."/>
        </authorList>
    </citation>
    <scope>NUCLEOTIDE SEQUENCE [LARGE SCALE GENOMIC DNA]</scope>
    <source>
        <strain evidence="10 11">DSM 21481</strain>
    </source>
</reference>
<evidence type="ECO:0000256" key="4">
    <source>
        <dbReference type="ARBA" id="ARBA00023082"/>
    </source>
</evidence>
<dbReference type="NCBIfam" id="NF006089">
    <property type="entry name" value="PRK08241.1"/>
    <property type="match status" value="1"/>
</dbReference>
<dbReference type="Gene3D" id="1.10.1740.10">
    <property type="match status" value="1"/>
</dbReference>
<comment type="similarity">
    <text evidence="1">Belongs to the sigma-70 factor family. ECF subfamily.</text>
</comment>
<dbReference type="SUPFAM" id="SSF88659">
    <property type="entry name" value="Sigma3 and sigma4 domains of RNA polymerase sigma factors"/>
    <property type="match status" value="1"/>
</dbReference>
<dbReference type="OrthoDB" id="7376212at2"/>
<keyword evidence="5" id="KW-0804">Transcription</keyword>
<dbReference type="InterPro" id="IPR039425">
    <property type="entry name" value="RNA_pol_sigma-70-like"/>
</dbReference>
<dbReference type="RefSeq" id="WP_079573500.1">
    <property type="nucleotide sequence ID" value="NZ_FUZQ01000003.1"/>
</dbReference>
<dbReference type="InterPro" id="IPR036388">
    <property type="entry name" value="WH-like_DNA-bd_sf"/>
</dbReference>